<keyword evidence="2" id="KW-0560">Oxidoreductase</keyword>
<dbReference type="InterPro" id="IPR048666">
    <property type="entry name" value="RedAm-like_C"/>
</dbReference>
<protein>
    <submittedName>
        <fullName evidence="5">NAD(P)-dependent oxidoreductase</fullName>
    </submittedName>
</protein>
<dbReference type="InterPro" id="IPR013328">
    <property type="entry name" value="6PGD_dom2"/>
</dbReference>
<accession>A0ABR7LK25</accession>
<dbReference type="Proteomes" id="UP000805614">
    <property type="component" value="Unassembled WGS sequence"/>
</dbReference>
<name>A0ABR7LK25_9ACTN</name>
<sequence length="301" mass="31412">MSTHAEGDRAPVTVIGLGAMGSAMAETFLRAGHPTTVWNRTAHRAEPLVTKGATAAASPADALAASDLIVISQVDYQAMYDSLGPAERALTGRVLVNLSSGTPEEGRRASTWATGHGAEFLAGGIMADPPGIGHPGAFALYSGPQAALERHRETLKVLADTTYVGADAGLALLYYQAGAYVFLSTLSSSLHAAALLGTAGVPAKDLFPFLAGTFADLSTDGPMGYLRRLMDEVDAGEYPGELNNLRMQAVGMEHVVQATRDAGLDTAVPEALKELFERAVERGHGAEGLTSIIEVIKKPAR</sequence>
<dbReference type="Gene3D" id="1.10.1040.10">
    <property type="entry name" value="N-(1-d-carboxylethyl)-l-norvaline Dehydrogenase, domain 2"/>
    <property type="match status" value="1"/>
</dbReference>
<evidence type="ECO:0000259" key="4">
    <source>
        <dbReference type="Pfam" id="PF21761"/>
    </source>
</evidence>
<dbReference type="PANTHER" id="PTHR43580:SF2">
    <property type="entry name" value="CYTOKINE-LIKE NUCLEAR FACTOR N-PAC"/>
    <property type="match status" value="1"/>
</dbReference>
<comment type="caution">
    <text evidence="5">The sequence shown here is derived from an EMBL/GenBank/DDBJ whole genome shotgun (WGS) entry which is preliminary data.</text>
</comment>
<dbReference type="PANTHER" id="PTHR43580">
    <property type="entry name" value="OXIDOREDUCTASE GLYR1-RELATED"/>
    <property type="match status" value="1"/>
</dbReference>
<evidence type="ECO:0000313" key="6">
    <source>
        <dbReference type="Proteomes" id="UP000805614"/>
    </source>
</evidence>
<gene>
    <name evidence="5" type="ORF">HKK74_06590</name>
</gene>
<feature type="domain" description="NADPH-dependent reductive aminase-like C-terminal" evidence="4">
    <location>
        <begin position="167"/>
        <end position="298"/>
    </location>
</feature>
<dbReference type="InterPro" id="IPR015815">
    <property type="entry name" value="HIBADH-related"/>
</dbReference>
<comment type="similarity">
    <text evidence="1">Belongs to the HIBADH-related family.</text>
</comment>
<evidence type="ECO:0000259" key="3">
    <source>
        <dbReference type="Pfam" id="PF03446"/>
    </source>
</evidence>
<keyword evidence="6" id="KW-1185">Reference proteome</keyword>
<dbReference type="SUPFAM" id="SSF51735">
    <property type="entry name" value="NAD(P)-binding Rossmann-fold domains"/>
    <property type="match status" value="1"/>
</dbReference>
<dbReference type="Pfam" id="PF21761">
    <property type="entry name" value="RedAm-like_C"/>
    <property type="match status" value="1"/>
</dbReference>
<evidence type="ECO:0000256" key="1">
    <source>
        <dbReference type="ARBA" id="ARBA00009080"/>
    </source>
</evidence>
<proteinExistence type="inferred from homology"/>
<organism evidence="5 6">
    <name type="scientific">Actinomadura alba</name>
    <dbReference type="NCBI Taxonomy" id="406431"/>
    <lineage>
        <taxon>Bacteria</taxon>
        <taxon>Bacillati</taxon>
        <taxon>Actinomycetota</taxon>
        <taxon>Actinomycetes</taxon>
        <taxon>Streptosporangiales</taxon>
        <taxon>Thermomonosporaceae</taxon>
        <taxon>Actinomadura</taxon>
    </lineage>
</organism>
<evidence type="ECO:0000256" key="2">
    <source>
        <dbReference type="ARBA" id="ARBA00023002"/>
    </source>
</evidence>
<dbReference type="InterPro" id="IPR006115">
    <property type="entry name" value="6PGDH_NADP-bd"/>
</dbReference>
<dbReference type="EMBL" id="JABVEC010000003">
    <property type="protein sequence ID" value="MBC6465158.1"/>
    <property type="molecule type" value="Genomic_DNA"/>
</dbReference>
<dbReference type="Gene3D" id="3.40.50.720">
    <property type="entry name" value="NAD(P)-binding Rossmann-like Domain"/>
    <property type="match status" value="1"/>
</dbReference>
<dbReference type="PIRSF" id="PIRSF000103">
    <property type="entry name" value="HIBADH"/>
    <property type="match status" value="1"/>
</dbReference>
<reference evidence="5 6" key="1">
    <citation type="submission" date="2020-06" db="EMBL/GenBank/DDBJ databases">
        <title>Actinomadura xiongansis sp. nov., isolated from soil of Baiyangdian.</title>
        <authorList>
            <person name="Zhang X."/>
        </authorList>
    </citation>
    <scope>NUCLEOTIDE SEQUENCE [LARGE SCALE GENOMIC DNA]</scope>
    <source>
        <strain evidence="5 6">HBUM206468</strain>
    </source>
</reference>
<feature type="domain" description="6-phosphogluconate dehydrogenase NADP-binding" evidence="3">
    <location>
        <begin position="12"/>
        <end position="163"/>
    </location>
</feature>
<dbReference type="Pfam" id="PF03446">
    <property type="entry name" value="NAD_binding_2"/>
    <property type="match status" value="1"/>
</dbReference>
<evidence type="ECO:0000313" key="5">
    <source>
        <dbReference type="EMBL" id="MBC6465158.1"/>
    </source>
</evidence>
<dbReference type="InterPro" id="IPR051265">
    <property type="entry name" value="HIBADH-related_NP60_sf"/>
</dbReference>
<dbReference type="InterPro" id="IPR036291">
    <property type="entry name" value="NAD(P)-bd_dom_sf"/>
</dbReference>